<gene>
    <name evidence="1" type="ORF">NE237_029304</name>
</gene>
<keyword evidence="2" id="KW-1185">Reference proteome</keyword>
<evidence type="ECO:0000313" key="2">
    <source>
        <dbReference type="Proteomes" id="UP001141806"/>
    </source>
</evidence>
<comment type="caution">
    <text evidence="1">The sequence shown here is derived from an EMBL/GenBank/DDBJ whole genome shotgun (WGS) entry which is preliminary data.</text>
</comment>
<dbReference type="EMBL" id="JAMYWD010000012">
    <property type="protein sequence ID" value="KAJ4952472.1"/>
    <property type="molecule type" value="Genomic_DNA"/>
</dbReference>
<accession>A0A9Q0JUY7</accession>
<name>A0A9Q0JUY7_9MAGN</name>
<sequence>MVSQNDFQCGFKVGGTMVYVEQGESCCSLEEEDPSVEEHPLAEEEVESFLTQRRREWNHRQRTYYHSPNSRQGSRSHSSFSLDLGCSLCLGKMLSHLLNLGLKIGSELQDLLHHFTAKSKDGTLVFTKSRTFRITAHMISLVDVRAQVPPSVLSLNAGPHSLGLMKHLAILELLQNPLQLLHLGLLSPGLRLSRANQIIRTVLGMPLLRNLFMAPPPPPVASDVPISRMGIE</sequence>
<evidence type="ECO:0000313" key="1">
    <source>
        <dbReference type="EMBL" id="KAJ4952472.1"/>
    </source>
</evidence>
<protein>
    <submittedName>
        <fullName evidence="1">Uncharacterized protein</fullName>
    </submittedName>
</protein>
<dbReference type="AlphaFoldDB" id="A0A9Q0JUY7"/>
<proteinExistence type="predicted"/>
<organism evidence="1 2">
    <name type="scientific">Protea cynaroides</name>
    <dbReference type="NCBI Taxonomy" id="273540"/>
    <lineage>
        <taxon>Eukaryota</taxon>
        <taxon>Viridiplantae</taxon>
        <taxon>Streptophyta</taxon>
        <taxon>Embryophyta</taxon>
        <taxon>Tracheophyta</taxon>
        <taxon>Spermatophyta</taxon>
        <taxon>Magnoliopsida</taxon>
        <taxon>Proteales</taxon>
        <taxon>Proteaceae</taxon>
        <taxon>Protea</taxon>
    </lineage>
</organism>
<dbReference type="Proteomes" id="UP001141806">
    <property type="component" value="Unassembled WGS sequence"/>
</dbReference>
<reference evidence="1" key="1">
    <citation type="journal article" date="2023" name="Plant J.">
        <title>The genome of the king protea, Protea cynaroides.</title>
        <authorList>
            <person name="Chang J."/>
            <person name="Duong T.A."/>
            <person name="Schoeman C."/>
            <person name="Ma X."/>
            <person name="Roodt D."/>
            <person name="Barker N."/>
            <person name="Li Z."/>
            <person name="Van de Peer Y."/>
            <person name="Mizrachi E."/>
        </authorList>
    </citation>
    <scope>NUCLEOTIDE SEQUENCE</scope>
    <source>
        <tissue evidence="1">Young leaves</tissue>
    </source>
</reference>